<dbReference type="Proteomes" id="UP000204221">
    <property type="component" value="Chromosome"/>
</dbReference>
<evidence type="ECO:0000313" key="1">
    <source>
        <dbReference type="EMBL" id="ASO18877.1"/>
    </source>
</evidence>
<dbReference type="SUPFAM" id="SSF140453">
    <property type="entry name" value="EsxAB dimer-like"/>
    <property type="match status" value="1"/>
</dbReference>
<proteinExistence type="predicted"/>
<dbReference type="InterPro" id="IPR036689">
    <property type="entry name" value="ESAT-6-like_sf"/>
</dbReference>
<evidence type="ECO:0000313" key="2">
    <source>
        <dbReference type="Proteomes" id="UP000204221"/>
    </source>
</evidence>
<dbReference type="KEGG" id="ahg:AHOG_06125"/>
<dbReference type="InterPro" id="IPR022536">
    <property type="entry name" value="EspC"/>
</dbReference>
<organism evidence="1 2">
    <name type="scientific">Actinoalloteichus hoggarensis</name>
    <dbReference type="NCBI Taxonomy" id="1470176"/>
    <lineage>
        <taxon>Bacteria</taxon>
        <taxon>Bacillati</taxon>
        <taxon>Actinomycetota</taxon>
        <taxon>Actinomycetes</taxon>
        <taxon>Pseudonocardiales</taxon>
        <taxon>Pseudonocardiaceae</taxon>
        <taxon>Actinoalloteichus</taxon>
    </lineage>
</organism>
<dbReference type="OrthoDB" id="4247883at2"/>
<protein>
    <submittedName>
        <fullName evidence="1">Uncharacterized protein</fullName>
    </submittedName>
</protein>
<dbReference type="AlphaFoldDB" id="A0A221VZB5"/>
<sequence length="105" mass="10860">MGNDNMEVDPAALRARSPQFDAAADQLEGAGTAIDGVVGAEGACWGGDEAGTTFANDYLPAAQMAQENITALTEALRGIKIQLDAAADTWESIDQDAADGFSRLV</sequence>
<dbReference type="EMBL" id="CP022521">
    <property type="protein sequence ID" value="ASO18877.1"/>
    <property type="molecule type" value="Genomic_DNA"/>
</dbReference>
<reference evidence="1 2" key="1">
    <citation type="submission" date="2017-07" db="EMBL/GenBank/DDBJ databases">
        <title>Complete genome sequence of Actinoalloteichus hoggarensis DSM 45943, type strain of Actinoalloteichus hoggarensis.</title>
        <authorList>
            <person name="Ruckert C."/>
            <person name="Nouioui I."/>
            <person name="Willmese J."/>
            <person name="van Wezel G."/>
            <person name="Klenk H.-P."/>
            <person name="Kalinowski J."/>
            <person name="Zotchev S.B."/>
        </authorList>
    </citation>
    <scope>NUCLEOTIDE SEQUENCE [LARGE SCALE GENOMIC DNA]</scope>
    <source>
        <strain evidence="1 2">DSM 45943</strain>
    </source>
</reference>
<dbReference type="GO" id="GO:0009306">
    <property type="term" value="P:protein secretion"/>
    <property type="evidence" value="ECO:0007669"/>
    <property type="project" value="InterPro"/>
</dbReference>
<gene>
    <name evidence="1" type="ORF">AHOG_06125</name>
</gene>
<keyword evidence="2" id="KW-1185">Reference proteome</keyword>
<accession>A0A221VZB5</accession>
<dbReference type="Pfam" id="PF10824">
    <property type="entry name" value="T7SS_ESX_EspC"/>
    <property type="match status" value="1"/>
</dbReference>
<name>A0A221VZB5_9PSEU</name>
<dbReference type="RefSeq" id="WP_093940493.1">
    <property type="nucleotide sequence ID" value="NZ_CP022521.1"/>
</dbReference>
<dbReference type="Gene3D" id="1.10.287.1060">
    <property type="entry name" value="ESAT-6-like"/>
    <property type="match status" value="1"/>
</dbReference>